<evidence type="ECO:0000256" key="2">
    <source>
        <dbReference type="SAM" id="Coils"/>
    </source>
</evidence>
<feature type="coiled-coil region" evidence="2">
    <location>
        <begin position="322"/>
        <end position="363"/>
    </location>
</feature>
<dbReference type="Gene3D" id="3.30.450.40">
    <property type="match status" value="1"/>
</dbReference>
<dbReference type="SUPFAM" id="SSF81606">
    <property type="entry name" value="PP2C-like"/>
    <property type="match status" value="1"/>
</dbReference>
<comment type="caution">
    <text evidence="6">The sequence shown here is derived from an EMBL/GenBank/DDBJ whole genome shotgun (WGS) entry which is preliminary data.</text>
</comment>
<gene>
    <name evidence="6" type="ORF">UXQ13_22050</name>
</gene>
<dbReference type="InterPro" id="IPR000014">
    <property type="entry name" value="PAS"/>
</dbReference>
<evidence type="ECO:0000256" key="1">
    <source>
        <dbReference type="ARBA" id="ARBA00022801"/>
    </source>
</evidence>
<accession>A0ABU8EC11</accession>
<dbReference type="InterPro" id="IPR035965">
    <property type="entry name" value="PAS-like_dom_sf"/>
</dbReference>
<feature type="domain" description="PAS" evidence="3">
    <location>
        <begin position="216"/>
        <end position="238"/>
    </location>
</feature>
<sequence>MQQVPDPSGSDVPAEAAALVSGAVANPDDSQDRAHQAGAVGAATALVSATDSAASARSALPGVLVDVPVGVLVIDQRAGTVVYANTAAVELAGNVSLPVAIDEWGTSAGLTDLSGQPLESTGSPLSVVAEGTPVAGEAVRLGPRGQREELTLWVTGFPLSQDAEDEQLALVVFLQIDGARGDADPDARMQALRDRAVLATDICFTITDPRREDDPLVWVNPSFTRVTGYTAEESVGRNCRFLQGPATDRAKVAEIGRALDQRQVVTETLLNYRKDGTAFWNQLSISPVFDGSGELVSFVGVQTDVTERVRVEGERAAAFAAEQTARREAEVAQAVAEQARADAETAREDAEVAQNRLALMAEATSSLTATLDRTELLDRLADLCVPLLADWIFVTVVDAYGTVEETAGRHRDGLADELRAISAQHAMHLTPGSPSRQAMERRQPVLIEQMTSDRLDDVFAHSVTRAAYDRLGGHAVLAVPMIARRRVLGSLALVLTDDERGFTTEDTELVQDLARRAAMALDNVRLYQAEHEVAETLQRSLLPELPEIAGVQAAAHYVSASTAADVGGDFYDLLELPDGAIGVAIGDVVGHDVAAAAAMGHLRGLLRACMWDATDPDPGSVLGRVDRLVQGLHVASMATMAYVRAVPPAGEGQPWQLVVADAGHPPLLLRYPDGRVEVLSQAHGLLVGVDGATRRTSVHLEVPAGTTLVGYTDGLIEQPGADLDEGIAALVQRLVDAPADALPVDVCARAVDTALDRRDDIALIAVRFG</sequence>
<dbReference type="Pfam" id="PF13185">
    <property type="entry name" value="GAF_2"/>
    <property type="match status" value="1"/>
</dbReference>
<evidence type="ECO:0000259" key="4">
    <source>
        <dbReference type="PROSITE" id="PS50113"/>
    </source>
</evidence>
<dbReference type="PROSITE" id="PS51746">
    <property type="entry name" value="PPM_2"/>
    <property type="match status" value="1"/>
</dbReference>
<dbReference type="InterPro" id="IPR052016">
    <property type="entry name" value="Bact_Sigma-Reg"/>
</dbReference>
<dbReference type="SMART" id="SM00331">
    <property type="entry name" value="PP2C_SIG"/>
    <property type="match status" value="1"/>
</dbReference>
<keyword evidence="1" id="KW-0378">Hydrolase</keyword>
<dbReference type="CDD" id="cd00130">
    <property type="entry name" value="PAS"/>
    <property type="match status" value="1"/>
</dbReference>
<dbReference type="InterPro" id="IPR001932">
    <property type="entry name" value="PPM-type_phosphatase-like_dom"/>
</dbReference>
<dbReference type="Pfam" id="PF07228">
    <property type="entry name" value="SpoIIE"/>
    <property type="match status" value="1"/>
</dbReference>
<protein>
    <submittedName>
        <fullName evidence="6">SpoIIE family protein phosphatase</fullName>
    </submittedName>
</protein>
<dbReference type="InterPro" id="IPR000700">
    <property type="entry name" value="PAS-assoc_C"/>
</dbReference>
<keyword evidence="7" id="KW-1185">Reference proteome</keyword>
<name>A0ABU8EC11_9ACTN</name>
<dbReference type="InterPro" id="IPR001610">
    <property type="entry name" value="PAC"/>
</dbReference>
<dbReference type="SUPFAM" id="SSF55785">
    <property type="entry name" value="PYP-like sensor domain (PAS domain)"/>
    <property type="match status" value="1"/>
</dbReference>
<dbReference type="InterPro" id="IPR003018">
    <property type="entry name" value="GAF"/>
</dbReference>
<dbReference type="NCBIfam" id="TIGR00229">
    <property type="entry name" value="sensory_box"/>
    <property type="match status" value="1"/>
</dbReference>
<dbReference type="Gene3D" id="3.30.450.20">
    <property type="entry name" value="PAS domain"/>
    <property type="match status" value="1"/>
</dbReference>
<dbReference type="Pfam" id="PF13426">
    <property type="entry name" value="PAS_9"/>
    <property type="match status" value="1"/>
</dbReference>
<evidence type="ECO:0000313" key="7">
    <source>
        <dbReference type="Proteomes" id="UP001373496"/>
    </source>
</evidence>
<dbReference type="Proteomes" id="UP001373496">
    <property type="component" value="Unassembled WGS sequence"/>
</dbReference>
<dbReference type="PANTHER" id="PTHR43156">
    <property type="entry name" value="STAGE II SPORULATION PROTEIN E-RELATED"/>
    <property type="match status" value="1"/>
</dbReference>
<dbReference type="InterPro" id="IPR036457">
    <property type="entry name" value="PPM-type-like_dom_sf"/>
</dbReference>
<keyword evidence="2" id="KW-0175">Coiled coil</keyword>
<dbReference type="PROSITE" id="PS50113">
    <property type="entry name" value="PAC"/>
    <property type="match status" value="1"/>
</dbReference>
<dbReference type="Pfam" id="PF13188">
    <property type="entry name" value="PAS_8"/>
    <property type="match status" value="1"/>
</dbReference>
<dbReference type="InterPro" id="IPR029016">
    <property type="entry name" value="GAF-like_dom_sf"/>
</dbReference>
<feature type="domain" description="PAC" evidence="4">
    <location>
        <begin position="263"/>
        <end position="317"/>
    </location>
</feature>
<dbReference type="Gene3D" id="3.60.40.10">
    <property type="entry name" value="PPM-type phosphatase domain"/>
    <property type="match status" value="1"/>
</dbReference>
<evidence type="ECO:0000259" key="3">
    <source>
        <dbReference type="PROSITE" id="PS50112"/>
    </source>
</evidence>
<dbReference type="SUPFAM" id="SSF55781">
    <property type="entry name" value="GAF domain-like"/>
    <property type="match status" value="1"/>
</dbReference>
<dbReference type="SMART" id="SM00086">
    <property type="entry name" value="PAC"/>
    <property type="match status" value="1"/>
</dbReference>
<evidence type="ECO:0000313" key="6">
    <source>
        <dbReference type="EMBL" id="MEI4281171.1"/>
    </source>
</evidence>
<evidence type="ECO:0000259" key="5">
    <source>
        <dbReference type="PROSITE" id="PS51746"/>
    </source>
</evidence>
<proteinExistence type="predicted"/>
<dbReference type="PROSITE" id="PS50112">
    <property type="entry name" value="PAS"/>
    <property type="match status" value="1"/>
</dbReference>
<dbReference type="SMART" id="SM00065">
    <property type="entry name" value="GAF"/>
    <property type="match status" value="1"/>
</dbReference>
<feature type="domain" description="PPM-type phosphatase" evidence="5">
    <location>
        <begin position="554"/>
        <end position="768"/>
    </location>
</feature>
<reference evidence="6 7" key="1">
    <citation type="submission" date="2024-03" db="EMBL/GenBank/DDBJ databases">
        <title>Draft genome sequence of Klenkia terrae.</title>
        <authorList>
            <person name="Duangmal K."/>
            <person name="Chantavorakit T."/>
        </authorList>
    </citation>
    <scope>NUCLEOTIDE SEQUENCE [LARGE SCALE GENOMIC DNA]</scope>
    <source>
        <strain evidence="6 7">JCM 17786</strain>
    </source>
</reference>
<dbReference type="EMBL" id="JBAPLV010000039">
    <property type="protein sequence ID" value="MEI4281171.1"/>
    <property type="molecule type" value="Genomic_DNA"/>
</dbReference>
<organism evidence="6 7">
    <name type="scientific">Klenkia terrae</name>
    <dbReference type="NCBI Taxonomy" id="1052259"/>
    <lineage>
        <taxon>Bacteria</taxon>
        <taxon>Bacillati</taxon>
        <taxon>Actinomycetota</taxon>
        <taxon>Actinomycetes</taxon>
        <taxon>Geodermatophilales</taxon>
        <taxon>Geodermatophilaceae</taxon>
        <taxon>Klenkia</taxon>
    </lineage>
</organism>
<dbReference type="PANTHER" id="PTHR43156:SF2">
    <property type="entry name" value="STAGE II SPORULATION PROTEIN E"/>
    <property type="match status" value="1"/>
</dbReference>
<dbReference type="RefSeq" id="WP_336392986.1">
    <property type="nucleotide sequence ID" value="NZ_JBAPLV010000039.1"/>
</dbReference>